<comment type="caution">
    <text evidence="3">The sequence shown here is derived from an EMBL/GenBank/DDBJ whole genome shotgun (WGS) entry which is preliminary data.</text>
</comment>
<gene>
    <name evidence="3" type="ORF">BN46_0774</name>
</gene>
<reference evidence="3 4" key="1">
    <citation type="journal article" date="2012" name="J. Bacteriol.">
        <title>Draft Genome Sequence of Turicella otitidis ATCC 51513, Isolated from Middle Ear Fluid from a Child with Otitis Media.</title>
        <authorList>
            <person name="Brinkrolf K."/>
            <person name="Schneider J."/>
            <person name="Knecht M."/>
            <person name="Ruckert C."/>
            <person name="Tauch A."/>
        </authorList>
    </citation>
    <scope>NUCLEOTIDE SEQUENCE [LARGE SCALE GENOMIC DNA]</scope>
    <source>
        <strain evidence="3 4">ATCC 51513</strain>
    </source>
</reference>
<dbReference type="EMBL" id="CAJZ01000110">
    <property type="protein sequence ID" value="CCI83506.1"/>
    <property type="molecule type" value="Genomic_DNA"/>
</dbReference>
<evidence type="ECO:0000256" key="2">
    <source>
        <dbReference type="SAM" id="Phobius"/>
    </source>
</evidence>
<sequence length="141" mass="15180">MIERRSSSVSSTGRARRGHPASRGCGPPRLGDRMAKERNTGPGPEQRRAAGKLGVGIFGAAGLIWTFVFARRGAEAGMGVIDALAVSLWWAICAGSAYLWASARRRRVDWPRERALVLGVVLVTWAGLTVLTWLAARLLLG</sequence>
<keyword evidence="2" id="KW-0472">Membrane</keyword>
<feature type="transmembrane region" description="Helical" evidence="2">
    <location>
        <begin position="53"/>
        <end position="71"/>
    </location>
</feature>
<organism evidence="3 4">
    <name type="scientific">Corynebacterium otitidis ATCC 51513</name>
    <dbReference type="NCBI Taxonomy" id="883169"/>
    <lineage>
        <taxon>Bacteria</taxon>
        <taxon>Bacillati</taxon>
        <taxon>Actinomycetota</taxon>
        <taxon>Actinomycetes</taxon>
        <taxon>Mycobacteriales</taxon>
        <taxon>Corynebacteriaceae</taxon>
        <taxon>Corynebacterium</taxon>
    </lineage>
</organism>
<evidence type="ECO:0000313" key="3">
    <source>
        <dbReference type="EMBL" id="CCI83506.1"/>
    </source>
</evidence>
<feature type="compositionally biased region" description="Basic and acidic residues" evidence="1">
    <location>
        <begin position="30"/>
        <end position="39"/>
    </location>
</feature>
<feature type="region of interest" description="Disordered" evidence="1">
    <location>
        <begin position="1"/>
        <end position="48"/>
    </location>
</feature>
<keyword evidence="2" id="KW-1133">Transmembrane helix</keyword>
<feature type="transmembrane region" description="Helical" evidence="2">
    <location>
        <begin position="115"/>
        <end position="136"/>
    </location>
</feature>
<name>I7JW20_9CORY</name>
<dbReference type="AlphaFoldDB" id="I7JW20"/>
<accession>I7JW20</accession>
<dbReference type="Proteomes" id="UP000011016">
    <property type="component" value="Unassembled WGS sequence"/>
</dbReference>
<evidence type="ECO:0000256" key="1">
    <source>
        <dbReference type="SAM" id="MobiDB-lite"/>
    </source>
</evidence>
<feature type="transmembrane region" description="Helical" evidence="2">
    <location>
        <begin position="83"/>
        <end position="103"/>
    </location>
</feature>
<evidence type="ECO:0000313" key="4">
    <source>
        <dbReference type="Proteomes" id="UP000011016"/>
    </source>
</evidence>
<keyword evidence="2" id="KW-0812">Transmembrane</keyword>
<proteinExistence type="predicted"/>
<protein>
    <submittedName>
        <fullName evidence="3">Putative membrane protein</fullName>
    </submittedName>
</protein>